<evidence type="ECO:0000313" key="7">
    <source>
        <dbReference type="Proteomes" id="UP000199110"/>
    </source>
</evidence>
<evidence type="ECO:0000256" key="1">
    <source>
        <dbReference type="ARBA" id="ARBA00022448"/>
    </source>
</evidence>
<dbReference type="GO" id="GO:0001530">
    <property type="term" value="F:lipopolysaccharide binding"/>
    <property type="evidence" value="ECO:0007669"/>
    <property type="project" value="InterPro"/>
</dbReference>
<dbReference type="Pfam" id="PF03968">
    <property type="entry name" value="LptD_N"/>
    <property type="match status" value="1"/>
</dbReference>
<dbReference type="InterPro" id="IPR005653">
    <property type="entry name" value="OstA-like_N"/>
</dbReference>
<dbReference type="STRING" id="390807.SAMN04488095_3382"/>
<dbReference type="InterPro" id="IPR052037">
    <property type="entry name" value="LPS_export_LptA"/>
</dbReference>
<feature type="domain" description="Organic solvent tolerance-like N-terminal" evidence="5">
    <location>
        <begin position="41"/>
        <end position="147"/>
    </location>
</feature>
<dbReference type="Gene3D" id="2.60.450.10">
    <property type="entry name" value="Lipopolysaccharide (LPS) transport protein A like domain"/>
    <property type="match status" value="1"/>
</dbReference>
<dbReference type="GO" id="GO:0015920">
    <property type="term" value="P:lipopolysaccharide transport"/>
    <property type="evidence" value="ECO:0007669"/>
    <property type="project" value="InterPro"/>
</dbReference>
<dbReference type="RefSeq" id="WP_245749296.1">
    <property type="nucleotide sequence ID" value="NZ_FORA01000005.1"/>
</dbReference>
<protein>
    <submittedName>
        <fullName evidence="6">Lipopolysaccharide export system protein LptA</fullName>
    </submittedName>
</protein>
<feature type="signal peptide" evidence="4">
    <location>
        <begin position="1"/>
        <end position="20"/>
    </location>
</feature>
<reference evidence="6 7" key="1">
    <citation type="submission" date="2016-10" db="EMBL/GenBank/DDBJ databases">
        <authorList>
            <person name="de Groot N.N."/>
        </authorList>
    </citation>
    <scope>NUCLEOTIDE SEQUENCE [LARGE SCALE GENOMIC DNA]</scope>
    <source>
        <strain evidence="6 7">DSM 19073</strain>
    </source>
</reference>
<dbReference type="EMBL" id="FORA01000005">
    <property type="protein sequence ID" value="SFJ68498.1"/>
    <property type="molecule type" value="Genomic_DNA"/>
</dbReference>
<dbReference type="InterPro" id="IPR014340">
    <property type="entry name" value="LptA"/>
</dbReference>
<keyword evidence="3" id="KW-0574">Periplasm</keyword>
<dbReference type="GO" id="GO:0030288">
    <property type="term" value="C:outer membrane-bounded periplasmic space"/>
    <property type="evidence" value="ECO:0007669"/>
    <property type="project" value="TreeGrafter"/>
</dbReference>
<evidence type="ECO:0000256" key="4">
    <source>
        <dbReference type="SAM" id="SignalP"/>
    </source>
</evidence>
<evidence type="ECO:0000313" key="6">
    <source>
        <dbReference type="EMBL" id="SFJ68498.1"/>
    </source>
</evidence>
<accession>A0A1I3TBE7</accession>
<sequence length="162" mass="16358">MLLRNLALSLVLLSATTVMAAAQTAAVGFGQGDFDRSAPVEVAADSLEVDQATGRATLTGNVVIAQGDLRLSADIVTVDYSTGGGDRQIERLNASGNVLIVAGEDAAEGQDAVYTLASSDILLTGDVVVTQAGSVLAGDRLSINLASGAGTVTGRVRTTLQP</sequence>
<keyword evidence="2 4" id="KW-0732">Signal</keyword>
<organism evidence="6 7">
    <name type="scientific">Jannaschia pohangensis</name>
    <dbReference type="NCBI Taxonomy" id="390807"/>
    <lineage>
        <taxon>Bacteria</taxon>
        <taxon>Pseudomonadati</taxon>
        <taxon>Pseudomonadota</taxon>
        <taxon>Alphaproteobacteria</taxon>
        <taxon>Rhodobacterales</taxon>
        <taxon>Roseobacteraceae</taxon>
        <taxon>Jannaschia</taxon>
    </lineage>
</organism>
<keyword evidence="7" id="KW-1185">Reference proteome</keyword>
<gene>
    <name evidence="6" type="ORF">SAMN04488095_3382</name>
</gene>
<dbReference type="NCBIfam" id="TIGR03002">
    <property type="entry name" value="outer_YhbN_LptA"/>
    <property type="match status" value="1"/>
</dbReference>
<dbReference type="PANTHER" id="PTHR36504:SF1">
    <property type="entry name" value="LIPOPOLYSACCHARIDE EXPORT SYSTEM PROTEIN LPTA"/>
    <property type="match status" value="1"/>
</dbReference>
<evidence type="ECO:0000259" key="5">
    <source>
        <dbReference type="Pfam" id="PF03968"/>
    </source>
</evidence>
<dbReference type="GO" id="GO:0009279">
    <property type="term" value="C:cell outer membrane"/>
    <property type="evidence" value="ECO:0007669"/>
    <property type="project" value="TreeGrafter"/>
</dbReference>
<dbReference type="PANTHER" id="PTHR36504">
    <property type="entry name" value="LIPOPOLYSACCHARIDE EXPORT SYSTEM PROTEIN LPTA"/>
    <property type="match status" value="1"/>
</dbReference>
<dbReference type="AlphaFoldDB" id="A0A1I3TBE7"/>
<proteinExistence type="predicted"/>
<keyword evidence="1" id="KW-0813">Transport</keyword>
<name>A0A1I3TBE7_9RHOB</name>
<dbReference type="Proteomes" id="UP000199110">
    <property type="component" value="Unassembled WGS sequence"/>
</dbReference>
<evidence type="ECO:0000256" key="3">
    <source>
        <dbReference type="ARBA" id="ARBA00022764"/>
    </source>
</evidence>
<dbReference type="GO" id="GO:0017089">
    <property type="term" value="F:glycolipid transfer activity"/>
    <property type="evidence" value="ECO:0007669"/>
    <property type="project" value="TreeGrafter"/>
</dbReference>
<evidence type="ECO:0000256" key="2">
    <source>
        <dbReference type="ARBA" id="ARBA00022729"/>
    </source>
</evidence>
<feature type="chain" id="PRO_5011464480" evidence="4">
    <location>
        <begin position="21"/>
        <end position="162"/>
    </location>
</feature>